<name>A0A511W626_9BACI</name>
<dbReference type="OrthoDB" id="2361316at2"/>
<comment type="caution">
    <text evidence="2">The sequence shown here is derived from an EMBL/GenBank/DDBJ whole genome shotgun (WGS) entry which is preliminary data.</text>
</comment>
<dbReference type="AlphaFoldDB" id="A0A511W626"/>
<keyword evidence="1" id="KW-1133">Transmembrane helix</keyword>
<dbReference type="EMBL" id="BJYA01000015">
    <property type="protein sequence ID" value="GEN46550.1"/>
    <property type="molecule type" value="Genomic_DNA"/>
</dbReference>
<feature type="transmembrane region" description="Helical" evidence="1">
    <location>
        <begin position="20"/>
        <end position="39"/>
    </location>
</feature>
<gene>
    <name evidence="2" type="ORF">AHA02nite_23260</name>
</gene>
<dbReference type="Pfam" id="PF15980">
    <property type="entry name" value="ComGF"/>
    <property type="match status" value="1"/>
</dbReference>
<evidence type="ECO:0000313" key="3">
    <source>
        <dbReference type="Proteomes" id="UP000321440"/>
    </source>
</evidence>
<sequence>MKQIKSFVNISRTTCNEYGYTLLTTLVALTIFMLTLPMMNNLIKPIADLSPLNNINQLEARQFDFLISFELNRSSEIRIANNRLHFVDSEGQIVTFEQHNRRVIRRTNQQGFEVMMFDTHEFKTEKIASNAFKVHFTRQGQQFETVFTHFNIKEY</sequence>
<keyword evidence="1" id="KW-0472">Membrane</keyword>
<evidence type="ECO:0000313" key="2">
    <source>
        <dbReference type="EMBL" id="GEN46550.1"/>
    </source>
</evidence>
<proteinExistence type="predicted"/>
<keyword evidence="3" id="KW-1185">Reference proteome</keyword>
<protein>
    <recommendedName>
        <fullName evidence="4">Competence protein ComGF</fullName>
    </recommendedName>
</protein>
<organism evidence="2 3">
    <name type="scientific">Alkalibacillus haloalkaliphilus</name>
    <dbReference type="NCBI Taxonomy" id="94136"/>
    <lineage>
        <taxon>Bacteria</taxon>
        <taxon>Bacillati</taxon>
        <taxon>Bacillota</taxon>
        <taxon>Bacilli</taxon>
        <taxon>Bacillales</taxon>
        <taxon>Bacillaceae</taxon>
        <taxon>Alkalibacillus</taxon>
    </lineage>
</organism>
<dbReference type="Proteomes" id="UP000321440">
    <property type="component" value="Unassembled WGS sequence"/>
</dbReference>
<dbReference type="RefSeq" id="WP_146817441.1">
    <property type="nucleotide sequence ID" value="NZ_BJYA01000015.1"/>
</dbReference>
<evidence type="ECO:0008006" key="4">
    <source>
        <dbReference type="Google" id="ProtNLM"/>
    </source>
</evidence>
<dbReference type="InterPro" id="IPR016977">
    <property type="entry name" value="ComGF"/>
</dbReference>
<evidence type="ECO:0000256" key="1">
    <source>
        <dbReference type="SAM" id="Phobius"/>
    </source>
</evidence>
<accession>A0A511W626</accession>
<keyword evidence="1" id="KW-0812">Transmembrane</keyword>
<reference evidence="2 3" key="1">
    <citation type="submission" date="2019-07" db="EMBL/GenBank/DDBJ databases">
        <title>Whole genome shotgun sequence of Alkalibacillus haloalkaliphilus NBRC 103110.</title>
        <authorList>
            <person name="Hosoyama A."/>
            <person name="Uohara A."/>
            <person name="Ohji S."/>
            <person name="Ichikawa N."/>
        </authorList>
    </citation>
    <scope>NUCLEOTIDE SEQUENCE [LARGE SCALE GENOMIC DNA]</scope>
    <source>
        <strain evidence="2 3">NBRC 103110</strain>
    </source>
</reference>